<dbReference type="EMBL" id="PVLR01000013">
    <property type="protein sequence ID" value="PRD69526.1"/>
    <property type="molecule type" value="Genomic_DNA"/>
</dbReference>
<dbReference type="OrthoDB" id="9797746at2"/>
<protein>
    <submittedName>
        <fullName evidence="4">DUF4212 domain-containing protein</fullName>
    </submittedName>
</protein>
<sequence>MSTPLSPERYWRLNRWLIAAGLLLGFVVTFGLGWFARELDFIFLGWGFNFWLAAQGALLVYLLIVTGYAWIMNRLDDRQLDAPGRPPA</sequence>
<accession>A0A2S9KGG5</accession>
<organism evidence="4 5">
    <name type="scientific">Malikia spinosa</name>
    <dbReference type="NCBI Taxonomy" id="86180"/>
    <lineage>
        <taxon>Bacteria</taxon>
        <taxon>Pseudomonadati</taxon>
        <taxon>Pseudomonadota</taxon>
        <taxon>Betaproteobacteria</taxon>
        <taxon>Burkholderiales</taxon>
        <taxon>Comamonadaceae</taxon>
        <taxon>Malikia</taxon>
    </lineage>
</organism>
<keyword evidence="5" id="KW-1185">Reference proteome</keyword>
<keyword evidence="1" id="KW-0812">Transmembrane</keyword>
<proteinExistence type="predicted"/>
<evidence type="ECO:0000256" key="1">
    <source>
        <dbReference type="SAM" id="Phobius"/>
    </source>
</evidence>
<feature type="transmembrane region" description="Helical" evidence="1">
    <location>
        <begin position="48"/>
        <end position="71"/>
    </location>
</feature>
<name>A0A2S9KGG5_9BURK</name>
<keyword evidence="1" id="KW-1133">Transmembrane helix</keyword>
<dbReference type="RefSeq" id="WP_105728934.1">
    <property type="nucleotide sequence ID" value="NZ_PVLR01000013.1"/>
</dbReference>
<evidence type="ECO:0000313" key="4">
    <source>
        <dbReference type="EMBL" id="PRD69526.1"/>
    </source>
</evidence>
<dbReference type="Proteomes" id="UP000238326">
    <property type="component" value="Unassembled WGS sequence"/>
</dbReference>
<comment type="caution">
    <text evidence="4">The sequence shown here is derived from an EMBL/GenBank/DDBJ whole genome shotgun (WGS) entry which is preliminary data.</text>
</comment>
<dbReference type="Pfam" id="PF13937">
    <property type="entry name" value="DUF4212"/>
    <property type="match status" value="1"/>
</dbReference>
<dbReference type="InterPro" id="IPR019886">
    <property type="entry name" value="Na_symporter_ssu"/>
</dbReference>
<reference evidence="3 6" key="2">
    <citation type="submission" date="2019-09" db="EMBL/GenBank/DDBJ databases">
        <title>Identification of Malikia spinosa a prominent benzene-, toluene-, and ethylbenzene-degrading bacterium: enrichment, isolation and whole genome sequencing.</title>
        <authorList>
            <person name="Tancsics A."/>
            <person name="Revesz F."/>
            <person name="Kriszt B."/>
        </authorList>
    </citation>
    <scope>NUCLEOTIDE SEQUENCE [LARGE SCALE GENOMIC DNA]</scope>
    <source>
        <strain evidence="3 6">AB6</strain>
    </source>
</reference>
<dbReference type="NCBIfam" id="TIGR03647">
    <property type="entry name" value="Na_symport_sm"/>
    <property type="match status" value="1"/>
</dbReference>
<feature type="domain" description="Sodium symporter small subunit" evidence="2">
    <location>
        <begin position="8"/>
        <end position="77"/>
    </location>
</feature>
<dbReference type="AlphaFoldDB" id="A0A2S9KGG5"/>
<evidence type="ECO:0000313" key="5">
    <source>
        <dbReference type="Proteomes" id="UP000238326"/>
    </source>
</evidence>
<evidence type="ECO:0000313" key="6">
    <source>
        <dbReference type="Proteomes" id="UP000481947"/>
    </source>
</evidence>
<feature type="transmembrane region" description="Helical" evidence="1">
    <location>
        <begin position="16"/>
        <end position="36"/>
    </location>
</feature>
<evidence type="ECO:0000313" key="3">
    <source>
        <dbReference type="EMBL" id="MYZ53899.1"/>
    </source>
</evidence>
<evidence type="ECO:0000259" key="2">
    <source>
        <dbReference type="Pfam" id="PF13937"/>
    </source>
</evidence>
<dbReference type="EMBL" id="VYSB01000033">
    <property type="protein sequence ID" value="MYZ53899.1"/>
    <property type="molecule type" value="Genomic_DNA"/>
</dbReference>
<reference evidence="4 5" key="1">
    <citation type="submission" date="2018-03" db="EMBL/GenBank/DDBJ databases">
        <title>Comparative genomics illustrates the genes involved in a hyperalkaliphilic mechanisms of Serpentinomonas isolated from highly-alkaline calcium-rich serpentinized springs.</title>
        <authorList>
            <person name="Suzuki S."/>
            <person name="Ishii S."/>
            <person name="Walworth N."/>
            <person name="Bird L."/>
            <person name="Kuenen J.G."/>
            <person name="Nealson K.H."/>
        </authorList>
    </citation>
    <scope>NUCLEOTIDE SEQUENCE [LARGE SCALE GENOMIC DNA]</scope>
    <source>
        <strain evidence="4 5">83</strain>
    </source>
</reference>
<keyword evidence="1" id="KW-0472">Membrane</keyword>
<dbReference type="Proteomes" id="UP000481947">
    <property type="component" value="Unassembled WGS sequence"/>
</dbReference>
<gene>
    <name evidence="4" type="ORF">C6P61_05505</name>
    <name evidence="3" type="ORF">F5985_17650</name>
</gene>